<evidence type="ECO:0000313" key="2">
    <source>
        <dbReference type="Proteomes" id="UP001152531"/>
    </source>
</evidence>
<organism evidence="1 2">
    <name type="scientific">[Candida] jaroonii</name>
    <dbReference type="NCBI Taxonomy" id="467808"/>
    <lineage>
        <taxon>Eukaryota</taxon>
        <taxon>Fungi</taxon>
        <taxon>Dikarya</taxon>
        <taxon>Ascomycota</taxon>
        <taxon>Saccharomycotina</taxon>
        <taxon>Pichiomycetes</taxon>
        <taxon>Debaryomycetaceae</taxon>
        <taxon>Yamadazyma</taxon>
    </lineage>
</organism>
<dbReference type="Proteomes" id="UP001152531">
    <property type="component" value="Unassembled WGS sequence"/>
</dbReference>
<comment type="caution">
    <text evidence="1">The sequence shown here is derived from an EMBL/GenBank/DDBJ whole genome shotgun (WGS) entry which is preliminary data.</text>
</comment>
<dbReference type="EMBL" id="CALSDN010000006">
    <property type="protein sequence ID" value="CAH6721512.1"/>
    <property type="molecule type" value="Genomic_DNA"/>
</dbReference>
<name>A0ACA9Y9L2_9ASCO</name>
<accession>A0ACA9Y9L2</accession>
<sequence>MCGCLSDLCLIIISVLFPPLPVWIRRGICTMDSLINILLCVLGYIPGLIHSWYIIAKYPPYTVEKHSKVYYIYQNDLERGLATPPQSVNSEQHHHHHHHNTYINQQPSGTSNPTYGATNDTANPPPYTEVDKSSGIN</sequence>
<proteinExistence type="predicted"/>
<evidence type="ECO:0000313" key="1">
    <source>
        <dbReference type="EMBL" id="CAH6721512.1"/>
    </source>
</evidence>
<gene>
    <name evidence="1" type="ORF">CLIB1444_06S03884</name>
</gene>
<keyword evidence="2" id="KW-1185">Reference proteome</keyword>
<protein>
    <submittedName>
        <fullName evidence="1">Protein Sna4p</fullName>
    </submittedName>
</protein>
<reference evidence="1" key="1">
    <citation type="submission" date="2022-06" db="EMBL/GenBank/DDBJ databases">
        <authorList>
            <person name="Legras J.-L."/>
            <person name="Devillers H."/>
            <person name="Grondin C."/>
        </authorList>
    </citation>
    <scope>NUCLEOTIDE SEQUENCE</scope>
    <source>
        <strain evidence="1">CLIB 1444</strain>
    </source>
</reference>